<dbReference type="InterPro" id="IPR001179">
    <property type="entry name" value="PPIase_FKBP_dom"/>
</dbReference>
<comment type="catalytic activity">
    <reaction evidence="1">
        <text>[protein]-peptidylproline (omega=180) = [protein]-peptidylproline (omega=0)</text>
        <dbReference type="Rhea" id="RHEA:16237"/>
        <dbReference type="Rhea" id="RHEA-COMP:10747"/>
        <dbReference type="Rhea" id="RHEA-COMP:10748"/>
        <dbReference type="ChEBI" id="CHEBI:83833"/>
        <dbReference type="ChEBI" id="CHEBI:83834"/>
        <dbReference type="EC" id="5.2.1.8"/>
    </reaction>
</comment>
<comment type="caution">
    <text evidence="4">The sequence shown here is derived from an EMBL/GenBank/DDBJ whole genome shotgun (WGS) entry which is preliminary data.</text>
</comment>
<feature type="region of interest" description="Disordered" evidence="2">
    <location>
        <begin position="37"/>
        <end position="70"/>
    </location>
</feature>
<evidence type="ECO:0000256" key="2">
    <source>
        <dbReference type="SAM" id="MobiDB-lite"/>
    </source>
</evidence>
<name>A0A9D4TQE9_CHLVU</name>
<dbReference type="EC" id="5.2.1.8" evidence="1"/>
<reference evidence="4" key="1">
    <citation type="journal article" date="2019" name="Plant J.">
        <title>Chlorella vulgaris genome assembly and annotation reveals the molecular basis for metabolic acclimation to high light conditions.</title>
        <authorList>
            <person name="Cecchin M."/>
            <person name="Marcolungo L."/>
            <person name="Rossato M."/>
            <person name="Girolomoni L."/>
            <person name="Cosentino E."/>
            <person name="Cuine S."/>
            <person name="Li-Beisson Y."/>
            <person name="Delledonne M."/>
            <person name="Ballottari M."/>
        </authorList>
    </citation>
    <scope>NUCLEOTIDE SEQUENCE</scope>
    <source>
        <strain evidence="4">211/11P</strain>
    </source>
</reference>
<dbReference type="Proteomes" id="UP001055712">
    <property type="component" value="Unassembled WGS sequence"/>
</dbReference>
<dbReference type="PANTHER" id="PTHR47598:SF1">
    <property type="entry name" value="PEPTIDYL-PROLYL CIS-TRANS ISOMERASE FKBP17-2, CHLOROPLASTIC"/>
    <property type="match status" value="1"/>
</dbReference>
<evidence type="ECO:0000259" key="3">
    <source>
        <dbReference type="PROSITE" id="PS50059"/>
    </source>
</evidence>
<dbReference type="InterPro" id="IPR053111">
    <property type="entry name" value="Chloro_FKBP-type_PPIase"/>
</dbReference>
<sequence length="276" mass="28756">MAVQAAGVTALRPSPAARLRPCQAGQRRTLKARIVCQADGQKPDSSTTAADAKPAAAEDEPGSPSAGGSVREALRAAEAAPGTDGKRRRQAESTDAIASSLTRRFGLAGGLAWVGFLAFGVIGEQVKTRLELASEEANTKDVSNAKEVVTPEGLRYTDLKLGGGSPPVPGYIIVLDYKAYANGQLFEDTLARGKPIVFLYGKRPLAGGMCPGAEQALSTMRAGGRRRVTIPPQLGFGDSGVTLRPTEHVPEKAGVVPPGATLEYELSLVRVSIPPS</sequence>
<keyword evidence="5" id="KW-1185">Reference proteome</keyword>
<evidence type="ECO:0000256" key="1">
    <source>
        <dbReference type="PROSITE-ProRule" id="PRU00277"/>
    </source>
</evidence>
<dbReference type="PANTHER" id="PTHR47598">
    <property type="entry name" value="PEPTIDYL-PROLYL CIS-TRANS ISOMERASE FKBP17-2, CHLOROPLASTIC"/>
    <property type="match status" value="1"/>
</dbReference>
<evidence type="ECO:0000313" key="5">
    <source>
        <dbReference type="Proteomes" id="UP001055712"/>
    </source>
</evidence>
<accession>A0A9D4TQE9</accession>
<dbReference type="PROSITE" id="PS50059">
    <property type="entry name" value="FKBP_PPIASE"/>
    <property type="match status" value="1"/>
</dbReference>
<dbReference type="EMBL" id="SIDB01000007">
    <property type="protein sequence ID" value="KAI3430819.1"/>
    <property type="molecule type" value="Genomic_DNA"/>
</dbReference>
<dbReference type="InterPro" id="IPR046357">
    <property type="entry name" value="PPIase_dom_sf"/>
</dbReference>
<dbReference type="Gene3D" id="3.10.50.40">
    <property type="match status" value="1"/>
</dbReference>
<dbReference type="GO" id="GO:0009507">
    <property type="term" value="C:chloroplast"/>
    <property type="evidence" value="ECO:0007669"/>
    <property type="project" value="TreeGrafter"/>
</dbReference>
<reference evidence="4" key="2">
    <citation type="submission" date="2020-11" db="EMBL/GenBank/DDBJ databases">
        <authorList>
            <person name="Cecchin M."/>
            <person name="Marcolungo L."/>
            <person name="Rossato M."/>
            <person name="Girolomoni L."/>
            <person name="Cosentino E."/>
            <person name="Cuine S."/>
            <person name="Li-Beisson Y."/>
            <person name="Delledonne M."/>
            <person name="Ballottari M."/>
        </authorList>
    </citation>
    <scope>NUCLEOTIDE SEQUENCE</scope>
    <source>
        <strain evidence="4">211/11P</strain>
        <tissue evidence="4">Whole cell</tissue>
    </source>
</reference>
<dbReference type="GO" id="GO:0003755">
    <property type="term" value="F:peptidyl-prolyl cis-trans isomerase activity"/>
    <property type="evidence" value="ECO:0007669"/>
    <property type="project" value="UniProtKB-KW"/>
</dbReference>
<feature type="compositionally biased region" description="Low complexity" evidence="2">
    <location>
        <begin position="45"/>
        <end position="55"/>
    </location>
</feature>
<protein>
    <recommendedName>
        <fullName evidence="1">peptidylprolyl isomerase</fullName>
        <ecNumber evidence="1">5.2.1.8</ecNumber>
    </recommendedName>
</protein>
<evidence type="ECO:0000313" key="4">
    <source>
        <dbReference type="EMBL" id="KAI3430819.1"/>
    </source>
</evidence>
<dbReference type="SUPFAM" id="SSF54534">
    <property type="entry name" value="FKBP-like"/>
    <property type="match status" value="1"/>
</dbReference>
<dbReference type="AlphaFoldDB" id="A0A9D4TQE9"/>
<proteinExistence type="predicted"/>
<dbReference type="OrthoDB" id="1902587at2759"/>
<feature type="domain" description="PPIase FKBP-type" evidence="3">
    <location>
        <begin position="170"/>
        <end position="272"/>
    </location>
</feature>
<gene>
    <name evidence="4" type="ORF">D9Q98_009230</name>
</gene>
<keyword evidence="1" id="KW-0697">Rotamase</keyword>
<dbReference type="Pfam" id="PF00254">
    <property type="entry name" value="FKBP_C"/>
    <property type="match status" value="1"/>
</dbReference>
<organism evidence="4 5">
    <name type="scientific">Chlorella vulgaris</name>
    <name type="common">Green alga</name>
    <dbReference type="NCBI Taxonomy" id="3077"/>
    <lineage>
        <taxon>Eukaryota</taxon>
        <taxon>Viridiplantae</taxon>
        <taxon>Chlorophyta</taxon>
        <taxon>core chlorophytes</taxon>
        <taxon>Trebouxiophyceae</taxon>
        <taxon>Chlorellales</taxon>
        <taxon>Chlorellaceae</taxon>
        <taxon>Chlorella clade</taxon>
        <taxon>Chlorella</taxon>
    </lineage>
</organism>
<keyword evidence="1" id="KW-0413">Isomerase</keyword>